<accession>A0ACB9D285</accession>
<sequence>MLLLLRKKGIIIINLDNITVIILCFSLYTQRHGFNQQRQRDLTETSCVSSAAPAFSSGFPKSMTSVGNQPSEKFSTDTPMMLVMVFRVILSKRSSGLSSHSGISMLKKLNR</sequence>
<protein>
    <submittedName>
        <fullName evidence="1">Uncharacterized protein</fullName>
    </submittedName>
</protein>
<reference evidence="1 2" key="2">
    <citation type="journal article" date="2022" name="Mol. Ecol. Resour.">
        <title>The genomes of chicory, endive, great burdock and yacon provide insights into Asteraceae paleo-polyploidization history and plant inulin production.</title>
        <authorList>
            <person name="Fan W."/>
            <person name="Wang S."/>
            <person name="Wang H."/>
            <person name="Wang A."/>
            <person name="Jiang F."/>
            <person name="Liu H."/>
            <person name="Zhao H."/>
            <person name="Xu D."/>
            <person name="Zhang Y."/>
        </authorList>
    </citation>
    <scope>NUCLEOTIDE SEQUENCE [LARGE SCALE GENOMIC DNA]</scope>
    <source>
        <strain evidence="2">cv. Punajuju</strain>
        <tissue evidence="1">Leaves</tissue>
    </source>
</reference>
<name>A0ACB9D285_CICIN</name>
<dbReference type="EMBL" id="CM042013">
    <property type="protein sequence ID" value="KAI3740626.1"/>
    <property type="molecule type" value="Genomic_DNA"/>
</dbReference>
<evidence type="ECO:0000313" key="1">
    <source>
        <dbReference type="EMBL" id="KAI3740626.1"/>
    </source>
</evidence>
<gene>
    <name evidence="1" type="ORF">L2E82_31096</name>
</gene>
<comment type="caution">
    <text evidence="1">The sequence shown here is derived from an EMBL/GenBank/DDBJ whole genome shotgun (WGS) entry which is preliminary data.</text>
</comment>
<keyword evidence="2" id="KW-1185">Reference proteome</keyword>
<reference evidence="2" key="1">
    <citation type="journal article" date="2022" name="Mol. Ecol. Resour.">
        <title>The genomes of chicory, endive, great burdock and yacon provide insights into Asteraceae palaeo-polyploidization history and plant inulin production.</title>
        <authorList>
            <person name="Fan W."/>
            <person name="Wang S."/>
            <person name="Wang H."/>
            <person name="Wang A."/>
            <person name="Jiang F."/>
            <person name="Liu H."/>
            <person name="Zhao H."/>
            <person name="Xu D."/>
            <person name="Zhang Y."/>
        </authorList>
    </citation>
    <scope>NUCLEOTIDE SEQUENCE [LARGE SCALE GENOMIC DNA]</scope>
    <source>
        <strain evidence="2">cv. Punajuju</strain>
    </source>
</reference>
<proteinExistence type="predicted"/>
<organism evidence="1 2">
    <name type="scientific">Cichorium intybus</name>
    <name type="common">Chicory</name>
    <dbReference type="NCBI Taxonomy" id="13427"/>
    <lineage>
        <taxon>Eukaryota</taxon>
        <taxon>Viridiplantae</taxon>
        <taxon>Streptophyta</taxon>
        <taxon>Embryophyta</taxon>
        <taxon>Tracheophyta</taxon>
        <taxon>Spermatophyta</taxon>
        <taxon>Magnoliopsida</taxon>
        <taxon>eudicotyledons</taxon>
        <taxon>Gunneridae</taxon>
        <taxon>Pentapetalae</taxon>
        <taxon>asterids</taxon>
        <taxon>campanulids</taxon>
        <taxon>Asterales</taxon>
        <taxon>Asteraceae</taxon>
        <taxon>Cichorioideae</taxon>
        <taxon>Cichorieae</taxon>
        <taxon>Cichoriinae</taxon>
        <taxon>Cichorium</taxon>
    </lineage>
</organism>
<evidence type="ECO:0000313" key="2">
    <source>
        <dbReference type="Proteomes" id="UP001055811"/>
    </source>
</evidence>
<dbReference type="Proteomes" id="UP001055811">
    <property type="component" value="Linkage Group LG05"/>
</dbReference>